<feature type="transmembrane region" description="Helical" evidence="1">
    <location>
        <begin position="26"/>
        <end position="48"/>
    </location>
</feature>
<sequence>MSSAALSQLSPEELEGLAKASFSDNIGLQLGPLLLGCVFDFILLGTMLQQFQSWWAYC</sequence>
<reference evidence="2" key="2">
    <citation type="submission" date="2014-01" db="EMBL/GenBank/DDBJ databases">
        <title>Evolution of pathogenesis and genome organization in the Tremellales.</title>
        <authorList>
            <person name="Cuomo C."/>
            <person name="Litvintseva A."/>
            <person name="Heitman J."/>
            <person name="Chen Y."/>
            <person name="Sun S."/>
            <person name="Springer D."/>
            <person name="Dromer F."/>
            <person name="Young S."/>
            <person name="Zeng Q."/>
            <person name="Chapman S."/>
            <person name="Gujja S."/>
            <person name="Saif S."/>
            <person name="Birren B."/>
        </authorList>
    </citation>
    <scope>NUCLEOTIDE SEQUENCE</scope>
    <source>
        <strain evidence="2">CBS 10118</strain>
    </source>
</reference>
<name>A0A1B9G0D1_9TREE</name>
<reference evidence="2" key="1">
    <citation type="submission" date="2013-07" db="EMBL/GenBank/DDBJ databases">
        <title>The Genome Sequence of Cryptococcus bestiolae CBS10118.</title>
        <authorList>
            <consortium name="The Broad Institute Genome Sequencing Platform"/>
            <person name="Cuomo C."/>
            <person name="Litvintseva A."/>
            <person name="Chen Y."/>
            <person name="Heitman J."/>
            <person name="Sun S."/>
            <person name="Springer D."/>
            <person name="Dromer F."/>
            <person name="Young S.K."/>
            <person name="Zeng Q."/>
            <person name="Gargeya S."/>
            <person name="Fitzgerald M."/>
            <person name="Abouelleil A."/>
            <person name="Alvarado L."/>
            <person name="Berlin A.M."/>
            <person name="Chapman S.B."/>
            <person name="Dewar J."/>
            <person name="Goldberg J."/>
            <person name="Griggs A."/>
            <person name="Gujja S."/>
            <person name="Hansen M."/>
            <person name="Howarth C."/>
            <person name="Imamovic A."/>
            <person name="Larimer J."/>
            <person name="McCowan C."/>
            <person name="Murphy C."/>
            <person name="Pearson M."/>
            <person name="Priest M."/>
            <person name="Roberts A."/>
            <person name="Saif S."/>
            <person name="Shea T."/>
            <person name="Sykes S."/>
            <person name="Wortman J."/>
            <person name="Nusbaum C."/>
            <person name="Birren B."/>
        </authorList>
    </citation>
    <scope>NUCLEOTIDE SEQUENCE [LARGE SCALE GENOMIC DNA]</scope>
    <source>
        <strain evidence="2">CBS 10118</strain>
    </source>
</reference>
<dbReference type="VEuPathDB" id="FungiDB:I302_05943"/>
<proteinExistence type="predicted"/>
<protein>
    <submittedName>
        <fullName evidence="2">Uncharacterized protein</fullName>
    </submittedName>
</protein>
<keyword evidence="1" id="KW-1133">Transmembrane helix</keyword>
<dbReference type="STRING" id="1296100.A0A1B9G0D1"/>
<gene>
    <name evidence="2" type="ORF">I302_05943</name>
</gene>
<keyword evidence="1" id="KW-0812">Transmembrane</keyword>
<organism evidence="2">
    <name type="scientific">Kwoniella bestiolae CBS 10118</name>
    <dbReference type="NCBI Taxonomy" id="1296100"/>
    <lineage>
        <taxon>Eukaryota</taxon>
        <taxon>Fungi</taxon>
        <taxon>Dikarya</taxon>
        <taxon>Basidiomycota</taxon>
        <taxon>Agaricomycotina</taxon>
        <taxon>Tremellomycetes</taxon>
        <taxon>Tremellales</taxon>
        <taxon>Cryptococcaceae</taxon>
        <taxon>Kwoniella</taxon>
    </lineage>
</organism>
<keyword evidence="1" id="KW-0472">Membrane</keyword>
<evidence type="ECO:0000256" key="1">
    <source>
        <dbReference type="SAM" id="Phobius"/>
    </source>
</evidence>
<dbReference type="EMBL" id="KI894022">
    <property type="protein sequence ID" value="OCF24483.1"/>
    <property type="molecule type" value="Genomic_DNA"/>
</dbReference>
<accession>A0A1B9G0D1</accession>
<evidence type="ECO:0000313" key="2">
    <source>
        <dbReference type="EMBL" id="OCF24483.1"/>
    </source>
</evidence>
<dbReference type="AlphaFoldDB" id="A0A1B9G0D1"/>